<proteinExistence type="predicted"/>
<reference evidence="1 2" key="1">
    <citation type="submission" date="2017-12" db="EMBL/GenBank/DDBJ databases">
        <title>Comparative genomics of Botrytis spp.</title>
        <authorList>
            <person name="Valero-Jimenez C.A."/>
            <person name="Tapia P."/>
            <person name="Veloso J."/>
            <person name="Silva-Moreno E."/>
            <person name="Staats M."/>
            <person name="Valdes J.H."/>
            <person name="Van Kan J.A.L."/>
        </authorList>
    </citation>
    <scope>NUCLEOTIDE SEQUENCE [LARGE SCALE GENOMIC DNA]</scope>
    <source>
        <strain evidence="1 2">Bt9001</strain>
    </source>
</reference>
<dbReference type="AlphaFoldDB" id="A0A4Z1EFH0"/>
<organism evidence="1 2">
    <name type="scientific">Botrytis tulipae</name>
    <dbReference type="NCBI Taxonomy" id="87230"/>
    <lineage>
        <taxon>Eukaryota</taxon>
        <taxon>Fungi</taxon>
        <taxon>Dikarya</taxon>
        <taxon>Ascomycota</taxon>
        <taxon>Pezizomycotina</taxon>
        <taxon>Leotiomycetes</taxon>
        <taxon>Helotiales</taxon>
        <taxon>Sclerotiniaceae</taxon>
        <taxon>Botrytis</taxon>
    </lineage>
</organism>
<sequence length="87" mass="10243">MYVITTTNNPEAASCHPTLTKPELVSLAMTHPDDRIRDAAQRNKTKRNEITRYHLFGDPPARKHVMDVMLWNDQYKHETLHSRNEMR</sequence>
<gene>
    <name evidence="1" type="ORF">BTUL_0163g00020</name>
</gene>
<name>A0A4Z1EFH0_9HELO</name>
<comment type="caution">
    <text evidence="1">The sequence shown here is derived from an EMBL/GenBank/DDBJ whole genome shotgun (WGS) entry which is preliminary data.</text>
</comment>
<keyword evidence="2" id="KW-1185">Reference proteome</keyword>
<accession>A0A4Z1EFH0</accession>
<dbReference type="OrthoDB" id="10346358at2759"/>
<protein>
    <submittedName>
        <fullName evidence="1">Uncharacterized protein</fullName>
    </submittedName>
</protein>
<evidence type="ECO:0000313" key="2">
    <source>
        <dbReference type="Proteomes" id="UP000297777"/>
    </source>
</evidence>
<evidence type="ECO:0000313" key="1">
    <source>
        <dbReference type="EMBL" id="TGO09492.1"/>
    </source>
</evidence>
<dbReference type="EMBL" id="PQXH01000163">
    <property type="protein sequence ID" value="TGO09492.1"/>
    <property type="molecule type" value="Genomic_DNA"/>
</dbReference>
<dbReference type="Proteomes" id="UP000297777">
    <property type="component" value="Unassembled WGS sequence"/>
</dbReference>